<evidence type="ECO:0000313" key="2">
    <source>
        <dbReference type="EMBL" id="MBY6139004.1"/>
    </source>
</evidence>
<keyword evidence="1" id="KW-0732">Signal</keyword>
<feature type="signal peptide" evidence="1">
    <location>
        <begin position="1"/>
        <end position="22"/>
    </location>
</feature>
<gene>
    <name evidence="2" type="ORF">KUV26_06095</name>
</gene>
<proteinExistence type="predicted"/>
<dbReference type="PANTHER" id="PTHR36302:SF1">
    <property type="entry name" value="COPPER CHAPERONE PCU(A)C"/>
    <property type="match status" value="1"/>
</dbReference>
<reference evidence="2 3" key="1">
    <citation type="submission" date="2021-06" db="EMBL/GenBank/DDBJ databases">
        <title>50 bacteria genomes isolated from Dapeng, Shenzhen, China.</title>
        <authorList>
            <person name="Zheng W."/>
            <person name="Yu S."/>
            <person name="Huang Y."/>
        </authorList>
    </citation>
    <scope>NUCLEOTIDE SEQUENCE [LARGE SCALE GENOMIC DNA]</scope>
    <source>
        <strain evidence="2 3">DP1N14-2</strain>
    </source>
</reference>
<protein>
    <submittedName>
        <fullName evidence="2">Copper chaperone PCu(A)C</fullName>
    </submittedName>
</protein>
<dbReference type="InterPro" id="IPR007410">
    <property type="entry name" value="LpqE-like"/>
</dbReference>
<dbReference type="EMBL" id="JAHVJA010000002">
    <property type="protein sequence ID" value="MBY6139004.1"/>
    <property type="molecule type" value="Genomic_DNA"/>
</dbReference>
<name>A0ABS7NCR9_9RHOB</name>
<sequence length="162" mass="16870">MSLKSVVFAAAAAAAFATSAFAGDAMIMVHDQYARVSSPAAKAGAAFMEIMNKGEADDQLIEVRSGAAAKVQLHTHKESGDGVMKMMHVEEGLAVPAGGTRMLKRGGDHIMFMGLNQSLNHGDVVKVTLVFEKAGEVEIDVPVDLERKAGGHGHGGDSGHSN</sequence>
<dbReference type="SUPFAM" id="SSF110087">
    <property type="entry name" value="DR1885-like metal-binding protein"/>
    <property type="match status" value="1"/>
</dbReference>
<dbReference type="Pfam" id="PF04314">
    <property type="entry name" value="PCuAC"/>
    <property type="match status" value="1"/>
</dbReference>
<comment type="caution">
    <text evidence="2">The sequence shown here is derived from an EMBL/GenBank/DDBJ whole genome shotgun (WGS) entry which is preliminary data.</text>
</comment>
<organism evidence="2 3">
    <name type="scientific">Leisingera daeponensis</name>
    <dbReference type="NCBI Taxonomy" id="405746"/>
    <lineage>
        <taxon>Bacteria</taxon>
        <taxon>Pseudomonadati</taxon>
        <taxon>Pseudomonadota</taxon>
        <taxon>Alphaproteobacteria</taxon>
        <taxon>Rhodobacterales</taxon>
        <taxon>Roseobacteraceae</taxon>
        <taxon>Leisingera</taxon>
    </lineage>
</organism>
<feature type="chain" id="PRO_5047134191" evidence="1">
    <location>
        <begin position="23"/>
        <end position="162"/>
    </location>
</feature>
<evidence type="ECO:0000256" key="1">
    <source>
        <dbReference type="SAM" id="SignalP"/>
    </source>
</evidence>
<dbReference type="Gene3D" id="2.60.40.1890">
    <property type="entry name" value="PCu(A)C copper chaperone"/>
    <property type="match status" value="1"/>
</dbReference>
<dbReference type="Proteomes" id="UP000766629">
    <property type="component" value="Unassembled WGS sequence"/>
</dbReference>
<keyword evidence="3" id="KW-1185">Reference proteome</keyword>
<accession>A0ABS7NCR9</accession>
<dbReference type="RefSeq" id="WP_222507703.1">
    <property type="nucleotide sequence ID" value="NZ_JAHVJA010000002.1"/>
</dbReference>
<evidence type="ECO:0000313" key="3">
    <source>
        <dbReference type="Proteomes" id="UP000766629"/>
    </source>
</evidence>
<dbReference type="InterPro" id="IPR036182">
    <property type="entry name" value="PCuAC_sf"/>
</dbReference>
<dbReference type="InterPro" id="IPR058248">
    <property type="entry name" value="Lxx211020-like"/>
</dbReference>
<dbReference type="PANTHER" id="PTHR36302">
    <property type="entry name" value="BLR7088 PROTEIN"/>
    <property type="match status" value="1"/>
</dbReference>